<organism evidence="2">
    <name type="scientific">marine sediment metagenome</name>
    <dbReference type="NCBI Taxonomy" id="412755"/>
    <lineage>
        <taxon>unclassified sequences</taxon>
        <taxon>metagenomes</taxon>
        <taxon>ecological metagenomes</taxon>
    </lineage>
</organism>
<dbReference type="EMBL" id="BARU01043157">
    <property type="protein sequence ID" value="GAH78397.1"/>
    <property type="molecule type" value="Genomic_DNA"/>
</dbReference>
<gene>
    <name evidence="2" type="ORF">S03H2_66145</name>
</gene>
<evidence type="ECO:0000256" key="1">
    <source>
        <dbReference type="SAM" id="MobiDB-lite"/>
    </source>
</evidence>
<comment type="caution">
    <text evidence="2">The sequence shown here is derived from an EMBL/GenBank/DDBJ whole genome shotgun (WGS) entry which is preliminary data.</text>
</comment>
<evidence type="ECO:0000313" key="2">
    <source>
        <dbReference type="EMBL" id="GAH78397.1"/>
    </source>
</evidence>
<proteinExistence type="predicted"/>
<dbReference type="AlphaFoldDB" id="X1I9M7"/>
<accession>X1I9M7</accession>
<name>X1I9M7_9ZZZZ</name>
<feature type="region of interest" description="Disordered" evidence="1">
    <location>
        <begin position="44"/>
        <end position="68"/>
    </location>
</feature>
<feature type="non-terminal residue" evidence="2">
    <location>
        <position position="68"/>
    </location>
</feature>
<sequence length="68" mass="7420">MEIKVDSRGLSEFVDIHKCKDDKLTALILFVDAQYAVRSQVPISSEEATTSAPDDFASIPVPVPRKSG</sequence>
<reference evidence="2" key="1">
    <citation type="journal article" date="2014" name="Front. Microbiol.">
        <title>High frequency of phylogenetically diverse reductive dehalogenase-homologous genes in deep subseafloor sedimentary metagenomes.</title>
        <authorList>
            <person name="Kawai M."/>
            <person name="Futagami T."/>
            <person name="Toyoda A."/>
            <person name="Takaki Y."/>
            <person name="Nishi S."/>
            <person name="Hori S."/>
            <person name="Arai W."/>
            <person name="Tsubouchi T."/>
            <person name="Morono Y."/>
            <person name="Uchiyama I."/>
            <person name="Ito T."/>
            <person name="Fujiyama A."/>
            <person name="Inagaki F."/>
            <person name="Takami H."/>
        </authorList>
    </citation>
    <scope>NUCLEOTIDE SEQUENCE</scope>
    <source>
        <strain evidence="2">Expedition CK06-06</strain>
    </source>
</reference>
<protein>
    <submittedName>
        <fullName evidence="2">Uncharacterized protein</fullName>
    </submittedName>
</protein>